<accession>A0ABP0JAQ8</accession>
<sequence length="258" mass="27982">MLPLLLLMLPAAAAAVGSGECEHSTLLQKNLASLKALKVTEAPALFAAKGLNMTTAKDTLQMAAKNVSEAVKNAQATLEAKELNIDTLESFKSDSTHELEKVFEAMKVQLRKGIEQLQPALKALNLSSSATSLQNMSETAEKEINKMKDGSDLVELHGTDVAATVWEGKAFLTQAFQNWTKSATKELLDQVSSKERELLETYTKEKVSSATSIVDDMLEQAANFIAAICAAIEDVTLNIEYEEGTYDPMSEDDMMAEG</sequence>
<evidence type="ECO:0000313" key="3">
    <source>
        <dbReference type="EMBL" id="CAK9011473.1"/>
    </source>
</evidence>
<dbReference type="Proteomes" id="UP001642464">
    <property type="component" value="Unassembled WGS sequence"/>
</dbReference>
<protein>
    <submittedName>
        <fullName evidence="3">Uncharacterized protein</fullName>
    </submittedName>
</protein>
<proteinExistence type="predicted"/>
<gene>
    <name evidence="3" type="ORF">SCF082_LOCUS11099</name>
</gene>
<comment type="caution">
    <text evidence="3">The sequence shown here is derived from an EMBL/GenBank/DDBJ whole genome shotgun (WGS) entry which is preliminary data.</text>
</comment>
<evidence type="ECO:0000313" key="4">
    <source>
        <dbReference type="Proteomes" id="UP001642464"/>
    </source>
</evidence>
<evidence type="ECO:0000256" key="1">
    <source>
        <dbReference type="SAM" id="Coils"/>
    </source>
</evidence>
<name>A0ABP0JAQ8_9DINO</name>
<keyword evidence="1" id="KW-0175">Coiled coil</keyword>
<feature type="coiled-coil region" evidence="1">
    <location>
        <begin position="57"/>
        <end position="84"/>
    </location>
</feature>
<feature type="signal peptide" evidence="2">
    <location>
        <begin position="1"/>
        <end position="15"/>
    </location>
</feature>
<reference evidence="3 4" key="1">
    <citation type="submission" date="2024-02" db="EMBL/GenBank/DDBJ databases">
        <authorList>
            <person name="Chen Y."/>
            <person name="Shah S."/>
            <person name="Dougan E. K."/>
            <person name="Thang M."/>
            <person name="Chan C."/>
        </authorList>
    </citation>
    <scope>NUCLEOTIDE SEQUENCE [LARGE SCALE GENOMIC DNA]</scope>
</reference>
<dbReference type="EMBL" id="CAXAMM010006557">
    <property type="protein sequence ID" value="CAK9011473.1"/>
    <property type="molecule type" value="Genomic_DNA"/>
</dbReference>
<feature type="chain" id="PRO_5045397681" evidence="2">
    <location>
        <begin position="16"/>
        <end position="258"/>
    </location>
</feature>
<organism evidence="3 4">
    <name type="scientific">Durusdinium trenchii</name>
    <dbReference type="NCBI Taxonomy" id="1381693"/>
    <lineage>
        <taxon>Eukaryota</taxon>
        <taxon>Sar</taxon>
        <taxon>Alveolata</taxon>
        <taxon>Dinophyceae</taxon>
        <taxon>Suessiales</taxon>
        <taxon>Symbiodiniaceae</taxon>
        <taxon>Durusdinium</taxon>
    </lineage>
</organism>
<keyword evidence="4" id="KW-1185">Reference proteome</keyword>
<evidence type="ECO:0000256" key="2">
    <source>
        <dbReference type="SAM" id="SignalP"/>
    </source>
</evidence>
<keyword evidence="2" id="KW-0732">Signal</keyword>